<sequence>MNSTETLIRDLADRAELTELVARHSVWVDERRFDETEQLFTADVVVESMRGRAVGIDELHRVVGHGHDRYLRTLHSKSNIVVELDGDTADVRAHDIGVYVLDDDTEAIAAAQHHYGARRTEKGWRFDRLKVVPFALTEAIGRNL</sequence>
<keyword evidence="3" id="KW-1185">Reference proteome</keyword>
<accession>A0A846XVS8</accession>
<dbReference type="InterPro" id="IPR032710">
    <property type="entry name" value="NTF2-like_dom_sf"/>
</dbReference>
<evidence type="ECO:0000313" key="3">
    <source>
        <dbReference type="Proteomes" id="UP000565711"/>
    </source>
</evidence>
<evidence type="ECO:0000259" key="1">
    <source>
        <dbReference type="Pfam" id="PF13577"/>
    </source>
</evidence>
<gene>
    <name evidence="2" type="ORF">HGA08_06950</name>
</gene>
<dbReference type="InterPro" id="IPR037401">
    <property type="entry name" value="SnoaL-like"/>
</dbReference>
<dbReference type="EMBL" id="JAAXOP010000003">
    <property type="protein sequence ID" value="NKY49950.1"/>
    <property type="molecule type" value="Genomic_DNA"/>
</dbReference>
<comment type="caution">
    <text evidence="2">The sequence shown here is derived from an EMBL/GenBank/DDBJ whole genome shotgun (WGS) entry which is preliminary data.</text>
</comment>
<reference evidence="2 3" key="1">
    <citation type="submission" date="2020-04" db="EMBL/GenBank/DDBJ databases">
        <title>MicrobeNet Type strains.</title>
        <authorList>
            <person name="Nicholson A.C."/>
        </authorList>
    </citation>
    <scope>NUCLEOTIDE SEQUENCE [LARGE SCALE GENOMIC DNA]</scope>
    <source>
        <strain evidence="2 3">JCM 12354</strain>
    </source>
</reference>
<dbReference type="Proteomes" id="UP000565711">
    <property type="component" value="Unassembled WGS sequence"/>
</dbReference>
<dbReference type="Gene3D" id="3.10.450.50">
    <property type="match status" value="1"/>
</dbReference>
<organism evidence="2 3">
    <name type="scientific">Nocardia vermiculata</name>
    <dbReference type="NCBI Taxonomy" id="257274"/>
    <lineage>
        <taxon>Bacteria</taxon>
        <taxon>Bacillati</taxon>
        <taxon>Actinomycetota</taxon>
        <taxon>Actinomycetes</taxon>
        <taxon>Mycobacteriales</taxon>
        <taxon>Nocardiaceae</taxon>
        <taxon>Nocardia</taxon>
    </lineage>
</organism>
<feature type="domain" description="SnoaL-like" evidence="1">
    <location>
        <begin position="10"/>
        <end position="129"/>
    </location>
</feature>
<dbReference type="SUPFAM" id="SSF54427">
    <property type="entry name" value="NTF2-like"/>
    <property type="match status" value="1"/>
</dbReference>
<protein>
    <submittedName>
        <fullName evidence="2">Nuclear transport factor 2 family protein</fullName>
    </submittedName>
</protein>
<dbReference type="AlphaFoldDB" id="A0A846XVS8"/>
<dbReference type="Pfam" id="PF13577">
    <property type="entry name" value="SnoaL_4"/>
    <property type="match status" value="1"/>
</dbReference>
<name>A0A846XVS8_9NOCA</name>
<evidence type="ECO:0000313" key="2">
    <source>
        <dbReference type="EMBL" id="NKY49950.1"/>
    </source>
</evidence>
<proteinExistence type="predicted"/>